<keyword evidence="1" id="KW-0812">Transmembrane</keyword>
<dbReference type="Pfam" id="PF13231">
    <property type="entry name" value="PMT_2"/>
    <property type="match status" value="1"/>
</dbReference>
<keyword evidence="1" id="KW-1133">Transmembrane helix</keyword>
<feature type="transmembrane region" description="Helical" evidence="1">
    <location>
        <begin position="69"/>
        <end position="87"/>
    </location>
</feature>
<feature type="transmembrane region" description="Helical" evidence="1">
    <location>
        <begin position="108"/>
        <end position="130"/>
    </location>
</feature>
<name>I0ICA3_PHYMF</name>
<evidence type="ECO:0000313" key="3">
    <source>
        <dbReference type="EMBL" id="BAM02891.1"/>
    </source>
</evidence>
<dbReference type="KEGG" id="phm:PSMK_07320"/>
<evidence type="ECO:0000259" key="2">
    <source>
        <dbReference type="Pfam" id="PF13231"/>
    </source>
</evidence>
<reference evidence="3 4" key="1">
    <citation type="submission" date="2012-02" db="EMBL/GenBank/DDBJ databases">
        <title>Complete genome sequence of Phycisphaera mikurensis NBRC 102666.</title>
        <authorList>
            <person name="Ankai A."/>
            <person name="Hosoyama A."/>
            <person name="Terui Y."/>
            <person name="Sekine M."/>
            <person name="Fukai R."/>
            <person name="Kato Y."/>
            <person name="Nakamura S."/>
            <person name="Yamada-Narita S."/>
            <person name="Kawakoshi A."/>
            <person name="Fukunaga Y."/>
            <person name="Yamazaki S."/>
            <person name="Fujita N."/>
        </authorList>
    </citation>
    <scope>NUCLEOTIDE SEQUENCE [LARGE SCALE GENOMIC DNA]</scope>
    <source>
        <strain evidence="4">NBRC 102666 / KCTC 22515 / FYK2301M01</strain>
    </source>
</reference>
<evidence type="ECO:0000313" key="4">
    <source>
        <dbReference type="Proteomes" id="UP000007881"/>
    </source>
</evidence>
<dbReference type="eggNOG" id="COG1216">
    <property type="taxonomic scope" value="Bacteria"/>
</dbReference>
<feature type="transmembrane region" description="Helical" evidence="1">
    <location>
        <begin position="238"/>
        <end position="255"/>
    </location>
</feature>
<feature type="transmembrane region" description="Helical" evidence="1">
    <location>
        <begin position="305"/>
        <end position="322"/>
    </location>
</feature>
<dbReference type="Proteomes" id="UP000007881">
    <property type="component" value="Chromosome"/>
</dbReference>
<feature type="transmembrane region" description="Helical" evidence="1">
    <location>
        <begin position="455"/>
        <end position="475"/>
    </location>
</feature>
<organism evidence="3 4">
    <name type="scientific">Phycisphaera mikurensis (strain NBRC 102666 / KCTC 22515 / FYK2301M01)</name>
    <dbReference type="NCBI Taxonomy" id="1142394"/>
    <lineage>
        <taxon>Bacteria</taxon>
        <taxon>Pseudomonadati</taxon>
        <taxon>Planctomycetota</taxon>
        <taxon>Phycisphaerae</taxon>
        <taxon>Phycisphaerales</taxon>
        <taxon>Phycisphaeraceae</taxon>
        <taxon>Phycisphaera</taxon>
    </lineage>
</organism>
<gene>
    <name evidence="3" type="ordered locus">PSMK_07320</name>
</gene>
<feature type="transmembrane region" description="Helical" evidence="1">
    <location>
        <begin position="373"/>
        <end position="392"/>
    </location>
</feature>
<sequence length="599" mass="60609">MFPRPRPNDAGGRAGLLLFLPVAAAWLTVVAVALSPVEHLSAAAAAVGANRGGATPPGDLVAGLRVRAAVAALPLALLAGFCLARGARITAAIAAAARREVPRLGRSLARGGVALPLAALTGLLAARLAAGMDTPLRTDEAATLLSHGEASPLVILSVWKNTNNHLLHSLLLRGSVAAFGESAAAARFPAAVAATLCVPALFLAARAVLRAWPALAVAALFAGSAYAVELGTNARGHPLVLLAACLLFALVPRIARGRPGAAAGAAVVAAAGAWAVPLMLLPFAAAVVAVLAWPGRASWMRRLRGAGTLAAATGTLVFLLYLPPLLVRGLQENAIATVGHASIEPLSVAERFGTLGWNLRIAWRQMAFPLGPAGRGLLLAWIVCGVACCLAAGGRRRALALGVLLGPAAVMAAAGVPPLPWWALSSAFPALLVLAAVPAAAAASACRLHRRVRAASAAALVLAAAGLPAVAALHADATAAFPRRVGYPDARAAAAVVAPLLEAEAAGRPRFEPGRVRGPAVAAELRRRGASAASRAAFGDPRPEPAADAADRLLTIRDGGGGGLPPAAEAWLAAEPARQAQRWPLPRSEVLLYERVAGE</sequence>
<proteinExistence type="predicted"/>
<feature type="domain" description="Glycosyltransferase RgtA/B/C/D-like" evidence="2">
    <location>
        <begin position="167"/>
        <end position="319"/>
    </location>
</feature>
<keyword evidence="4" id="KW-1185">Reference proteome</keyword>
<dbReference type="EMBL" id="AP012338">
    <property type="protein sequence ID" value="BAM02891.1"/>
    <property type="molecule type" value="Genomic_DNA"/>
</dbReference>
<accession>I0ICA3</accession>
<dbReference type="HOGENOM" id="CLU_455499_0_0_0"/>
<feature type="transmembrane region" description="Helical" evidence="1">
    <location>
        <begin position="261"/>
        <end position="293"/>
    </location>
</feature>
<feature type="transmembrane region" description="Helical" evidence="1">
    <location>
        <begin position="399"/>
        <end position="416"/>
    </location>
</feature>
<dbReference type="AlphaFoldDB" id="I0ICA3"/>
<dbReference type="InterPro" id="IPR038731">
    <property type="entry name" value="RgtA/B/C-like"/>
</dbReference>
<keyword evidence="1" id="KW-0472">Membrane</keyword>
<feature type="transmembrane region" description="Helical" evidence="1">
    <location>
        <begin position="211"/>
        <end position="231"/>
    </location>
</feature>
<dbReference type="RefSeq" id="WP_014436111.1">
    <property type="nucleotide sequence ID" value="NC_017080.1"/>
</dbReference>
<evidence type="ECO:0000256" key="1">
    <source>
        <dbReference type="SAM" id="Phobius"/>
    </source>
</evidence>
<protein>
    <recommendedName>
        <fullName evidence="2">Glycosyltransferase RgtA/B/C/D-like domain-containing protein</fullName>
    </recommendedName>
</protein>
<feature type="transmembrane region" description="Helical" evidence="1">
    <location>
        <begin position="422"/>
        <end position="443"/>
    </location>
</feature>